<feature type="transmembrane region" description="Helical" evidence="1">
    <location>
        <begin position="99"/>
        <end position="118"/>
    </location>
</feature>
<accession>A0A835UX19</accession>
<keyword evidence="3" id="KW-1185">Reference proteome</keyword>
<dbReference type="AlphaFoldDB" id="A0A835UX19"/>
<name>A0A835UX19_VANPL</name>
<comment type="caution">
    <text evidence="2">The sequence shown here is derived from an EMBL/GenBank/DDBJ whole genome shotgun (WGS) entry which is preliminary data.</text>
</comment>
<sequence length="120" mass="13957">MEPFKHCSWRIFARAKTKAFNLGVKAAAERHLLNTPDFCYKFSFLLRFRRCSISIKLESYDSMKGETSKMSEIFGSLAKFFCRCGRLRRFRRNAPAQKCSGPWIHITVVLVLLTMAFFST</sequence>
<evidence type="ECO:0000256" key="1">
    <source>
        <dbReference type="SAM" id="Phobius"/>
    </source>
</evidence>
<proteinExistence type="predicted"/>
<dbReference type="Proteomes" id="UP000636800">
    <property type="component" value="Chromosome 6"/>
</dbReference>
<keyword evidence="1" id="KW-0472">Membrane</keyword>
<protein>
    <submittedName>
        <fullName evidence="2">Uncharacterized protein</fullName>
    </submittedName>
</protein>
<gene>
    <name evidence="2" type="ORF">HPP92_013834</name>
</gene>
<reference evidence="2 3" key="1">
    <citation type="journal article" date="2020" name="Nat. Food">
        <title>A phased Vanilla planifolia genome enables genetic improvement of flavour and production.</title>
        <authorList>
            <person name="Hasing T."/>
            <person name="Tang H."/>
            <person name="Brym M."/>
            <person name="Khazi F."/>
            <person name="Huang T."/>
            <person name="Chambers A.H."/>
        </authorList>
    </citation>
    <scope>NUCLEOTIDE SEQUENCE [LARGE SCALE GENOMIC DNA]</scope>
    <source>
        <tissue evidence="2">Leaf</tissue>
    </source>
</reference>
<keyword evidence="1" id="KW-0812">Transmembrane</keyword>
<evidence type="ECO:0000313" key="2">
    <source>
        <dbReference type="EMBL" id="KAG0476993.1"/>
    </source>
</evidence>
<keyword evidence="1" id="KW-1133">Transmembrane helix</keyword>
<organism evidence="2 3">
    <name type="scientific">Vanilla planifolia</name>
    <name type="common">Vanilla</name>
    <dbReference type="NCBI Taxonomy" id="51239"/>
    <lineage>
        <taxon>Eukaryota</taxon>
        <taxon>Viridiplantae</taxon>
        <taxon>Streptophyta</taxon>
        <taxon>Embryophyta</taxon>
        <taxon>Tracheophyta</taxon>
        <taxon>Spermatophyta</taxon>
        <taxon>Magnoliopsida</taxon>
        <taxon>Liliopsida</taxon>
        <taxon>Asparagales</taxon>
        <taxon>Orchidaceae</taxon>
        <taxon>Vanilloideae</taxon>
        <taxon>Vanilleae</taxon>
        <taxon>Vanilla</taxon>
    </lineage>
</organism>
<evidence type="ECO:0000313" key="3">
    <source>
        <dbReference type="Proteomes" id="UP000636800"/>
    </source>
</evidence>
<dbReference type="EMBL" id="JADCNL010000006">
    <property type="protein sequence ID" value="KAG0476993.1"/>
    <property type="molecule type" value="Genomic_DNA"/>
</dbReference>
<dbReference type="OrthoDB" id="1921961at2759"/>